<dbReference type="Pfam" id="PF00675">
    <property type="entry name" value="Peptidase_M16"/>
    <property type="match status" value="2"/>
</dbReference>
<dbReference type="Proteomes" id="UP000077262">
    <property type="component" value="Unassembled WGS sequence"/>
</dbReference>
<feature type="domain" description="Peptidase M16 N-terminal" evidence="6">
    <location>
        <begin position="449"/>
        <end position="569"/>
    </location>
</feature>
<sequence length="787" mass="85031">MTVIVHEDHSAPLVAVSVWYHVGSKNEPKGKTGFAHLFEHLMFNGSENFNDDFFKATQKIGATEQNGTTNADRTNYFETVPKSGLDTILWLESDRMGHLLGAIDQGKLNEQRAVVENEKRQGQNRPYAKAEDLIVRATQPVGHPYDHTTIGSMVDLEAASLDDVKGWFRAYYGPSNAILVLSGDITPAEARAKVEKYFGDIAPGEPVTHPKAWVAKLSSDIDETTYDRVAQPRLILTWNVPGFGSRDGRLLDILGDVLAGDRSSRLYKRLVVDQPLATSVSAGTDGQEIEGQFQIDVMLKPGGDVGRVRQIVNEEVRRLIDGGATAGEMQRMRVRYEGALARSFESISEKAALLAQSQTYLGSPDAWKGELDLRRTATSADVQRAGGEWLKAGSYALSILPFGDLKAASTGADRKTLPLPDSIDLAHFPTVERATLTNGLKLVVAHRGGNPLVNMTLLVDTGIPQDYDRIAPDTASLAMNLLDEGTLARTGTQLNEALGALGAALSTSGDGESGQVGISLLKPTLKQALPIFADVILNPAFRPADVDRVKAQTVAGIRSGRKNPSRVASRLLPRLVLGSDGPYGRFATEQSVDSIGIDDLKAFHDRWFHPNNATLVVTGDTSLAEIRPMIEAAFASWRPAAVPQTITPPPAVQSKSVVYLVDAPDTPQSVIQVAVAAPPRREGDEVSRRLFNMAFGGSFTARVNMKLREEKGWSYGAHSRISGGRGPRMFVAYSSVQSDKTAESLHELDLLLQAVTAGQPIDAKELATAKGNLTLGLASDWSTVSEV</sequence>
<evidence type="ECO:0000259" key="6">
    <source>
        <dbReference type="Pfam" id="PF00675"/>
    </source>
</evidence>
<evidence type="ECO:0000313" key="8">
    <source>
        <dbReference type="EMBL" id="OAH44691.1"/>
    </source>
</evidence>
<dbReference type="AlphaFoldDB" id="A0A177JWF0"/>
<feature type="domain" description="Peptidase M16 C-terminal" evidence="7">
    <location>
        <begin position="595"/>
        <end position="772"/>
    </location>
</feature>
<feature type="domain" description="Peptidase M16 N-terminal" evidence="6">
    <location>
        <begin position="3"/>
        <end position="136"/>
    </location>
</feature>
<feature type="domain" description="Peptidase M16 C-terminal" evidence="7">
    <location>
        <begin position="160"/>
        <end position="333"/>
    </location>
</feature>
<dbReference type="Pfam" id="PF05193">
    <property type="entry name" value="Peptidase_M16_C"/>
    <property type="match status" value="2"/>
</dbReference>
<dbReference type="Gene3D" id="3.30.830.10">
    <property type="entry name" value="Metalloenzyme, LuxS/M16 peptidase-like"/>
    <property type="match status" value="4"/>
</dbReference>
<protein>
    <recommendedName>
        <fullName evidence="10">Insulinase family protein</fullName>
    </recommendedName>
</protein>
<dbReference type="PANTHER" id="PTHR43690:SF17">
    <property type="entry name" value="PROTEIN YHJJ"/>
    <property type="match status" value="1"/>
</dbReference>
<keyword evidence="2" id="KW-0645">Protease</keyword>
<dbReference type="PANTHER" id="PTHR43690">
    <property type="entry name" value="NARDILYSIN"/>
    <property type="match status" value="1"/>
</dbReference>
<evidence type="ECO:0000256" key="4">
    <source>
        <dbReference type="ARBA" id="ARBA00022833"/>
    </source>
</evidence>
<dbReference type="GO" id="GO:0046872">
    <property type="term" value="F:metal ion binding"/>
    <property type="evidence" value="ECO:0007669"/>
    <property type="project" value="InterPro"/>
</dbReference>
<dbReference type="GO" id="GO:0008237">
    <property type="term" value="F:metallopeptidase activity"/>
    <property type="evidence" value="ECO:0007669"/>
    <property type="project" value="UniProtKB-KW"/>
</dbReference>
<proteinExistence type="inferred from homology"/>
<dbReference type="GO" id="GO:0006508">
    <property type="term" value="P:proteolysis"/>
    <property type="evidence" value="ECO:0007669"/>
    <property type="project" value="UniProtKB-KW"/>
</dbReference>
<evidence type="ECO:0000256" key="3">
    <source>
        <dbReference type="ARBA" id="ARBA00022801"/>
    </source>
</evidence>
<comment type="similarity">
    <text evidence="1">Belongs to the peptidase M16 family.</text>
</comment>
<dbReference type="InterPro" id="IPR011765">
    <property type="entry name" value="Pept_M16_N"/>
</dbReference>
<evidence type="ECO:0000256" key="1">
    <source>
        <dbReference type="ARBA" id="ARBA00007261"/>
    </source>
</evidence>
<dbReference type="SUPFAM" id="SSF63411">
    <property type="entry name" value="LuxS/MPP-like metallohydrolase"/>
    <property type="match status" value="4"/>
</dbReference>
<dbReference type="EMBL" id="LSTR01000028">
    <property type="protein sequence ID" value="OAH44691.1"/>
    <property type="molecule type" value="Genomic_DNA"/>
</dbReference>
<organism evidence="8 9">
    <name type="scientific">Sphingobium yanoikuyae</name>
    <name type="common">Sphingomonas yanoikuyae</name>
    <dbReference type="NCBI Taxonomy" id="13690"/>
    <lineage>
        <taxon>Bacteria</taxon>
        <taxon>Pseudomonadati</taxon>
        <taxon>Pseudomonadota</taxon>
        <taxon>Alphaproteobacteria</taxon>
        <taxon>Sphingomonadales</taxon>
        <taxon>Sphingomonadaceae</taxon>
        <taxon>Sphingobium</taxon>
    </lineage>
</organism>
<evidence type="ECO:0008006" key="10">
    <source>
        <dbReference type="Google" id="ProtNLM"/>
    </source>
</evidence>
<reference evidence="8 9" key="1">
    <citation type="submission" date="2016-02" db="EMBL/GenBank/DDBJ databases">
        <authorList>
            <person name="Wen L."/>
            <person name="He K."/>
            <person name="Yang H."/>
        </authorList>
    </citation>
    <scope>NUCLEOTIDE SEQUENCE [LARGE SCALE GENOMIC DNA]</scope>
    <source>
        <strain evidence="8 9">CD09_2</strain>
    </source>
</reference>
<dbReference type="InterPro" id="IPR050626">
    <property type="entry name" value="Peptidase_M16"/>
</dbReference>
<name>A0A177JWF0_SPHYA</name>
<evidence type="ECO:0000256" key="5">
    <source>
        <dbReference type="ARBA" id="ARBA00023049"/>
    </source>
</evidence>
<keyword evidence="3" id="KW-0378">Hydrolase</keyword>
<keyword evidence="4" id="KW-0862">Zinc</keyword>
<dbReference type="InterPro" id="IPR011249">
    <property type="entry name" value="Metalloenz_LuxS/M16"/>
</dbReference>
<gene>
    <name evidence="8" type="ORF">AX777_20700</name>
</gene>
<evidence type="ECO:0000313" key="9">
    <source>
        <dbReference type="Proteomes" id="UP000077262"/>
    </source>
</evidence>
<comment type="caution">
    <text evidence="8">The sequence shown here is derived from an EMBL/GenBank/DDBJ whole genome shotgun (WGS) entry which is preliminary data.</text>
</comment>
<dbReference type="InterPro" id="IPR007863">
    <property type="entry name" value="Peptidase_M16_C"/>
</dbReference>
<keyword evidence="5" id="KW-0482">Metalloprotease</keyword>
<evidence type="ECO:0000256" key="2">
    <source>
        <dbReference type="ARBA" id="ARBA00022670"/>
    </source>
</evidence>
<evidence type="ECO:0000259" key="7">
    <source>
        <dbReference type="Pfam" id="PF05193"/>
    </source>
</evidence>
<accession>A0A177JWF0</accession>